<dbReference type="AlphaFoldDB" id="K4LF01"/>
<accession>K4LF01</accession>
<evidence type="ECO:0000313" key="2">
    <source>
        <dbReference type="EMBL" id="AFV11413.1"/>
    </source>
</evidence>
<keyword evidence="3" id="KW-1185">Reference proteome</keyword>
<reference evidence="2 3" key="1">
    <citation type="journal article" date="2012" name="BMC Genomics">
        <title>Genome-guided analysis of physiological and morphological traits of the fermentative acetate oxidizer Thermacetogenium phaeum.</title>
        <authorList>
            <person name="Oehler D."/>
            <person name="Poehlein A."/>
            <person name="Leimbach A."/>
            <person name="Muller N."/>
            <person name="Daniel R."/>
            <person name="Gottschalk G."/>
            <person name="Schink B."/>
        </authorList>
    </citation>
    <scope>NUCLEOTIDE SEQUENCE [LARGE SCALE GENOMIC DNA]</scope>
    <source>
        <strain evidence="3">ATCC BAA-254 / DSM 26808 / PB</strain>
    </source>
</reference>
<feature type="domain" description="GIY-YIG" evidence="1">
    <location>
        <begin position="47"/>
        <end position="224"/>
    </location>
</feature>
<dbReference type="eggNOG" id="ENOG502Z9FN">
    <property type="taxonomic scope" value="Bacteria"/>
</dbReference>
<organism evidence="2 3">
    <name type="scientific">Thermacetogenium phaeum (strain ATCC BAA-254 / DSM 26808 / PB)</name>
    <dbReference type="NCBI Taxonomy" id="1089553"/>
    <lineage>
        <taxon>Bacteria</taxon>
        <taxon>Bacillati</taxon>
        <taxon>Bacillota</taxon>
        <taxon>Clostridia</taxon>
        <taxon>Thermoanaerobacterales</taxon>
        <taxon>Thermoanaerobacteraceae</taxon>
        <taxon>Thermacetogenium</taxon>
    </lineage>
</organism>
<name>K4LF01_THEPS</name>
<evidence type="ECO:0000313" key="3">
    <source>
        <dbReference type="Proteomes" id="UP000000467"/>
    </source>
</evidence>
<protein>
    <submittedName>
        <fullName evidence="2">Putative membrane protein</fullName>
    </submittedName>
</protein>
<dbReference type="RefSeq" id="WP_015050294.1">
    <property type="nucleotide sequence ID" value="NC_018870.1"/>
</dbReference>
<gene>
    <name evidence="2" type="ordered locus">Tph_c11920</name>
</gene>
<dbReference type="KEGG" id="tpz:Tph_c11920"/>
<sequence length="232" mass="26270">MLDKIRRYLSGKGDGINADAAGSCCPGPCGEIHSLAASLPRYDWSFKRKDIPANGIYLFYEKGENRSDGTQRIVRVGTHAADGRLPGRLIHHYRGNRYSSVFRWHLGRALLRLQNAPRQVIETWEIKNGPKMPEVEDLVSRYMSSSFQFSCLAVPDKDERLKLEAWLIFILSTCSSCSPSAHWLGLWSPEALIRNSGLWNVDHVPAFVGQGTKLRDRFEELIERQLKGVDGR</sequence>
<dbReference type="STRING" id="1089553.Tph_c11920"/>
<proteinExistence type="predicted"/>
<evidence type="ECO:0000259" key="1">
    <source>
        <dbReference type="Pfam" id="PF26468"/>
    </source>
</evidence>
<dbReference type="Proteomes" id="UP000000467">
    <property type="component" value="Chromosome"/>
</dbReference>
<dbReference type="InterPro" id="IPR058782">
    <property type="entry name" value="GIY_YIG_3"/>
</dbReference>
<dbReference type="Pfam" id="PF26468">
    <property type="entry name" value="GIY_YIG_3"/>
    <property type="match status" value="1"/>
</dbReference>
<dbReference type="OrthoDB" id="1550740at2"/>
<dbReference type="EMBL" id="CP003732">
    <property type="protein sequence ID" value="AFV11413.1"/>
    <property type="molecule type" value="Genomic_DNA"/>
</dbReference>
<dbReference type="HOGENOM" id="CLU_1173420_0_0_9"/>